<dbReference type="PANTHER" id="PTHR36576">
    <property type="entry name" value="UPF0654 PROTEIN C11D3.01C-RELATED"/>
    <property type="match status" value="1"/>
</dbReference>
<dbReference type="Proteomes" id="UP000606974">
    <property type="component" value="Unassembled WGS sequence"/>
</dbReference>
<feature type="compositionally biased region" description="Polar residues" evidence="1">
    <location>
        <begin position="1"/>
        <end position="22"/>
    </location>
</feature>
<accession>A0A8H7AIM1</accession>
<evidence type="ECO:0008006" key="4">
    <source>
        <dbReference type="Google" id="ProtNLM"/>
    </source>
</evidence>
<reference evidence="2" key="1">
    <citation type="submission" date="2020-02" db="EMBL/GenBank/DDBJ databases">
        <authorList>
            <person name="Palmer J.M."/>
        </authorList>
    </citation>
    <scope>NUCLEOTIDE SEQUENCE</scope>
    <source>
        <strain evidence="2">EPUS1.4</strain>
        <tissue evidence="2">Thallus</tissue>
    </source>
</reference>
<evidence type="ECO:0000313" key="2">
    <source>
        <dbReference type="EMBL" id="KAF7509753.1"/>
    </source>
</evidence>
<proteinExistence type="predicted"/>
<dbReference type="Pfam" id="PF10346">
    <property type="entry name" value="Con-6"/>
    <property type="match status" value="2"/>
</dbReference>
<evidence type="ECO:0000313" key="3">
    <source>
        <dbReference type="Proteomes" id="UP000606974"/>
    </source>
</evidence>
<sequence>MSSIEDQSNQARGFKSTLSNPKVSEEAKENARAQLDAMGGGPSIPDESGETKDKNPGNVAGGLKAATNNPQVSEEGKKAAQKKLDNM</sequence>
<evidence type="ECO:0000256" key="1">
    <source>
        <dbReference type="SAM" id="MobiDB-lite"/>
    </source>
</evidence>
<dbReference type="OrthoDB" id="5419162at2759"/>
<dbReference type="GO" id="GO:0005737">
    <property type="term" value="C:cytoplasm"/>
    <property type="evidence" value="ECO:0007669"/>
    <property type="project" value="TreeGrafter"/>
</dbReference>
<feature type="compositionally biased region" description="Basic and acidic residues" evidence="1">
    <location>
        <begin position="74"/>
        <end position="87"/>
    </location>
</feature>
<dbReference type="InterPro" id="IPR018824">
    <property type="entry name" value="Conidiation-specific_6"/>
</dbReference>
<protein>
    <recommendedName>
        <fullName evidence="4">Conidiation-specific protein 6</fullName>
    </recommendedName>
</protein>
<dbReference type="InterPro" id="IPR052670">
    <property type="entry name" value="UPF0654_domain"/>
</dbReference>
<comment type="caution">
    <text evidence="2">The sequence shown here is derived from an EMBL/GenBank/DDBJ whole genome shotgun (WGS) entry which is preliminary data.</text>
</comment>
<dbReference type="AlphaFoldDB" id="A0A8H7AIM1"/>
<feature type="region of interest" description="Disordered" evidence="1">
    <location>
        <begin position="1"/>
        <end position="87"/>
    </location>
</feature>
<dbReference type="EMBL" id="JAACFV010000037">
    <property type="protein sequence ID" value="KAF7509753.1"/>
    <property type="molecule type" value="Genomic_DNA"/>
</dbReference>
<dbReference type="PANTHER" id="PTHR36576:SF2">
    <property type="entry name" value="PROTEIN CON-6, PUTATIVE (AFU_ORTHOLOGUE AFUA_4G03615)-RELATED"/>
    <property type="match status" value="1"/>
</dbReference>
<organism evidence="2 3">
    <name type="scientific">Endocarpon pusillum</name>
    <dbReference type="NCBI Taxonomy" id="364733"/>
    <lineage>
        <taxon>Eukaryota</taxon>
        <taxon>Fungi</taxon>
        <taxon>Dikarya</taxon>
        <taxon>Ascomycota</taxon>
        <taxon>Pezizomycotina</taxon>
        <taxon>Eurotiomycetes</taxon>
        <taxon>Chaetothyriomycetidae</taxon>
        <taxon>Verrucariales</taxon>
        <taxon>Verrucariaceae</taxon>
        <taxon>Endocarpon</taxon>
    </lineage>
</organism>
<gene>
    <name evidence="2" type="ORF">GJ744_007448</name>
</gene>
<name>A0A8H7AIM1_9EURO</name>
<keyword evidence="3" id="KW-1185">Reference proteome</keyword>